<dbReference type="EMBL" id="JAGEPA010000001">
    <property type="protein sequence ID" value="MBO1430006.1"/>
    <property type="molecule type" value="Genomic_DNA"/>
</dbReference>
<comment type="caution">
    <text evidence="2">The sequence shown here is derived from an EMBL/GenBank/DDBJ whole genome shotgun (WGS) entry which is preliminary data.</text>
</comment>
<protein>
    <submittedName>
        <fullName evidence="2">DUF1622 domain-containing protein</fullName>
    </submittedName>
</protein>
<gene>
    <name evidence="2" type="ORF">J4P68_11220</name>
</gene>
<feature type="transmembrane region" description="Helical" evidence="1">
    <location>
        <begin position="18"/>
        <end position="40"/>
    </location>
</feature>
<feature type="transmembrane region" description="Helical" evidence="1">
    <location>
        <begin position="89"/>
        <end position="109"/>
    </location>
</feature>
<feature type="transmembrane region" description="Helical" evidence="1">
    <location>
        <begin position="61"/>
        <end position="83"/>
    </location>
</feature>
<proteinExistence type="predicted"/>
<reference evidence="2" key="1">
    <citation type="journal article" date="2021" name="Int. J. Syst. Evol. Microbiol.">
        <title>Bradyrhizobium septentrionale sp. nov. (sv. septentrionale) and Bradyrhizobium quebecense sp. nov. (sv. septentrionale) associated with legumes native to Canada possess rearranged symbiosis genes and numerous insertion sequences.</title>
        <authorList>
            <person name="Bromfield E.S.P."/>
            <person name="Cloutier S."/>
        </authorList>
    </citation>
    <scope>NUCLEOTIDE SEQUENCE</scope>
    <source>
        <strain evidence="2">12S5</strain>
    </source>
</reference>
<dbReference type="Proteomes" id="UP000692816">
    <property type="component" value="Unassembled WGS sequence"/>
</dbReference>
<accession>A0ABS3MEV9</accession>
<sequence>MNSGSLPLPSFEMTTSQWIHLVGIGIEIFGVFIIVAGIIWSSRYVYRRGLTSRYEGYKISIGRSLLLGLEVLVAADIVKTIAIELTFTSLGLLAGLVLVRTFLSWTLALEIEGRWPWQRDVASMHPNKPRHESTAG</sequence>
<keyword evidence="1" id="KW-0812">Transmembrane</keyword>
<dbReference type="PANTHER" id="PTHR38468:SF1">
    <property type="entry name" value="SLL0939 PROTEIN"/>
    <property type="match status" value="1"/>
</dbReference>
<evidence type="ECO:0000313" key="2">
    <source>
        <dbReference type="EMBL" id="MBO1430006.1"/>
    </source>
</evidence>
<dbReference type="InterPro" id="IPR012427">
    <property type="entry name" value="DUF1622"/>
</dbReference>
<dbReference type="Pfam" id="PF07784">
    <property type="entry name" value="DUF1622"/>
    <property type="match status" value="1"/>
</dbReference>
<evidence type="ECO:0000313" key="3">
    <source>
        <dbReference type="Proteomes" id="UP000692816"/>
    </source>
</evidence>
<name>A0ABS3MEV9_9BRAD</name>
<keyword evidence="3" id="KW-1185">Reference proteome</keyword>
<keyword evidence="1" id="KW-1133">Transmembrane helix</keyword>
<organism evidence="2 3">
    <name type="scientific">Bradyrhizobium quebecense</name>
    <dbReference type="NCBI Taxonomy" id="2748629"/>
    <lineage>
        <taxon>Bacteria</taxon>
        <taxon>Pseudomonadati</taxon>
        <taxon>Pseudomonadota</taxon>
        <taxon>Alphaproteobacteria</taxon>
        <taxon>Hyphomicrobiales</taxon>
        <taxon>Nitrobacteraceae</taxon>
        <taxon>Bradyrhizobium</taxon>
    </lineage>
</organism>
<evidence type="ECO:0000256" key="1">
    <source>
        <dbReference type="SAM" id="Phobius"/>
    </source>
</evidence>
<keyword evidence="1" id="KW-0472">Membrane</keyword>
<dbReference type="PANTHER" id="PTHR38468">
    <property type="entry name" value="SLL0939 PROTEIN"/>
    <property type="match status" value="1"/>
</dbReference>
<dbReference type="RefSeq" id="WP_207832562.1">
    <property type="nucleotide sequence ID" value="NZ_CP088282.1"/>
</dbReference>